<evidence type="ECO:0000313" key="2">
    <source>
        <dbReference type="Proteomes" id="UP000251205"/>
    </source>
</evidence>
<dbReference type="EMBL" id="QMKK01000061">
    <property type="protein sequence ID" value="RAX37357.1"/>
    <property type="molecule type" value="Genomic_DNA"/>
</dbReference>
<proteinExistence type="predicted"/>
<evidence type="ECO:0000313" key="1">
    <source>
        <dbReference type="EMBL" id="RAX37357.1"/>
    </source>
</evidence>
<protein>
    <submittedName>
        <fullName evidence="1">Uncharacterized protein</fullName>
    </submittedName>
</protein>
<accession>A0A329Y1X9</accession>
<dbReference type="AlphaFoldDB" id="A0A329Y1X9"/>
<reference evidence="1 2" key="1">
    <citation type="submission" date="2018-06" db="EMBL/GenBank/DDBJ databases">
        <title>Whole Genome Sequence of an efficient microsymbiont, Rhizobium tropici.</title>
        <authorList>
            <person name="Srinivasan R."/>
            <person name="Singh H.V."/>
            <person name="Srivastava R."/>
            <person name="Kumari B."/>
            <person name="Radhakrishna A."/>
        </authorList>
    </citation>
    <scope>NUCLEOTIDE SEQUENCE [LARGE SCALE GENOMIC DNA]</scope>
    <source>
        <strain evidence="1 2">IGFRI Rhizo-19</strain>
    </source>
</reference>
<name>A0A329Y1X9_RHITR</name>
<sequence length="99" mass="11258">MILLKPAKFPKDPTLRAMLRNWARRFLVSETAVNRVVERTINVACDDPEILSGANMNDALFALVHRHALDELHSTMARHSETEMSILPPLGDIQHQAFR</sequence>
<comment type="caution">
    <text evidence="1">The sequence shown here is derived from an EMBL/GenBank/DDBJ whole genome shotgun (WGS) entry which is preliminary data.</text>
</comment>
<organism evidence="1 2">
    <name type="scientific">Rhizobium tropici</name>
    <dbReference type="NCBI Taxonomy" id="398"/>
    <lineage>
        <taxon>Bacteria</taxon>
        <taxon>Pseudomonadati</taxon>
        <taxon>Pseudomonadota</taxon>
        <taxon>Alphaproteobacteria</taxon>
        <taxon>Hyphomicrobiales</taxon>
        <taxon>Rhizobiaceae</taxon>
        <taxon>Rhizobium/Agrobacterium group</taxon>
        <taxon>Rhizobium</taxon>
    </lineage>
</organism>
<gene>
    <name evidence="1" type="ORF">DQ393_31605</name>
</gene>
<dbReference type="Proteomes" id="UP000251205">
    <property type="component" value="Unassembled WGS sequence"/>
</dbReference>